<protein>
    <submittedName>
        <fullName evidence="1">Uncharacterized protein</fullName>
    </submittedName>
</protein>
<comment type="caution">
    <text evidence="1">The sequence shown here is derived from an EMBL/GenBank/DDBJ whole genome shotgun (WGS) entry which is preliminary data.</text>
</comment>
<evidence type="ECO:0000313" key="1">
    <source>
        <dbReference type="EMBL" id="MBC5771870.1"/>
    </source>
</evidence>
<name>A0A923MJN1_9FIRM</name>
<proteinExistence type="predicted"/>
<organism evidence="1 2">
    <name type="scientific">Dysosmobacter segnis</name>
    <dbReference type="NCBI Taxonomy" id="2763042"/>
    <lineage>
        <taxon>Bacteria</taxon>
        <taxon>Bacillati</taxon>
        <taxon>Bacillota</taxon>
        <taxon>Clostridia</taxon>
        <taxon>Eubacteriales</taxon>
        <taxon>Oscillospiraceae</taxon>
        <taxon>Dysosmobacter</taxon>
    </lineage>
</organism>
<reference evidence="1" key="1">
    <citation type="submission" date="2020-08" db="EMBL/GenBank/DDBJ databases">
        <title>Genome public.</title>
        <authorList>
            <person name="Liu C."/>
            <person name="Sun Q."/>
        </authorList>
    </citation>
    <scope>NUCLEOTIDE SEQUENCE</scope>
    <source>
        <strain evidence="1">BX15</strain>
    </source>
</reference>
<dbReference type="RefSeq" id="WP_187016061.1">
    <property type="nucleotide sequence ID" value="NZ_JACOQI010000024.1"/>
</dbReference>
<dbReference type="EMBL" id="JACOQI010000024">
    <property type="protein sequence ID" value="MBC5771870.1"/>
    <property type="molecule type" value="Genomic_DNA"/>
</dbReference>
<keyword evidence="2" id="KW-1185">Reference proteome</keyword>
<gene>
    <name evidence="1" type="ORF">H8Z83_16380</name>
</gene>
<dbReference type="Proteomes" id="UP000620327">
    <property type="component" value="Unassembled WGS sequence"/>
</dbReference>
<sequence length="374" mass="42517">MIDAEVYTGNLDIDRGAMEYDDADTLEVAVELARGLESEEDITGEPPTYTAAVETNESYTEETVEPAALIEGWTCRLATRVKSKHYPDTDPRTAAHELYGFKMALHQIGFLPESEVITDPDTFGAGRLDGPMPRNPEELLAFVCDERCKNRAGHTQEELDAICAKCPLGQLYEDAEAQDLRIRERSERVLREHIEVMRYVEDAATVLLGRNEARAYLAALRDGQILQENECEHYAAQIAEVGADRLALKLPADFKIESVQHLRQLLQEVDDDAKNSGEPFNGFRHETERIPAHRLEELRQLGTALLGECPENDCTIYRNVFRMAVDVDGQMGKLTGHARETMQREYERLLRELNHLYTMNHAVKKYREAQHDRT</sequence>
<dbReference type="AlphaFoldDB" id="A0A923MJN1"/>
<evidence type="ECO:0000313" key="2">
    <source>
        <dbReference type="Proteomes" id="UP000620327"/>
    </source>
</evidence>
<accession>A0A923MJN1</accession>